<dbReference type="GO" id="GO:0051539">
    <property type="term" value="F:4 iron, 4 sulfur cluster binding"/>
    <property type="evidence" value="ECO:0007669"/>
    <property type="project" value="UniProtKB-KW"/>
</dbReference>
<dbReference type="PANTHER" id="PTHR23264">
    <property type="entry name" value="NUCLEOTIDE-BINDING PROTEIN NBP35 YEAST -RELATED"/>
    <property type="match status" value="1"/>
</dbReference>
<dbReference type="AlphaFoldDB" id="A0AAD9MSD4"/>
<dbReference type="GO" id="GO:0022857">
    <property type="term" value="F:transmembrane transporter activity"/>
    <property type="evidence" value="ECO:0007669"/>
    <property type="project" value="InterPro"/>
</dbReference>
<keyword evidence="4" id="KW-0067">ATP-binding</keyword>
<sequence>MQKKTQTLFAGLGFDIDPLQTMSVLNLEERQLVGIAKALLYDARIIIFDETHKIFGEKNLIHFFRILKKLKQEHKAILFNTYKIDEVFRIADKVTVLRGGRIVKTASVSEINNKALFELMTGSKPKKSSFVWNIRKPGNELFRIKDYTDYRHIFHNIDFSVREGEILAIIGGSIHARFAKKEETKDSIQKKQRVMDSDEILSKEDAHTKFGRYVYAIGDNEQAAYLSGIHVKKYKTLVYTYAGFLAALADVDIHGPNIPWIFGLHTTVFPTEEDRVTPVQSALGIKIASVGALGYDENTAFIWRGPMKLGVIKQFLSEVDWGDLDVLLIDTPPGTGDELMTVAEHIPDLDGCIVVTTPQALAVLDARKSISFARKFNIQVYGIVENMSDTKTQKMFGTGGGQRAAQELGQHFLGNVACDPSIVEMCNGKIENISVSVLPVSVIEALV</sequence>
<dbReference type="InterPro" id="IPR000808">
    <property type="entry name" value="Mrp-like_CS"/>
</dbReference>
<dbReference type="Gene3D" id="3.40.50.300">
    <property type="entry name" value="P-loop containing nucleotide triphosphate hydrolases"/>
    <property type="match status" value="2"/>
</dbReference>
<proteinExistence type="predicted"/>
<evidence type="ECO:0000256" key="5">
    <source>
        <dbReference type="ARBA" id="ARBA00023004"/>
    </source>
</evidence>
<dbReference type="Pfam" id="PF10609">
    <property type="entry name" value="ParA"/>
    <property type="match status" value="1"/>
</dbReference>
<dbReference type="GO" id="GO:0016226">
    <property type="term" value="P:iron-sulfur cluster assembly"/>
    <property type="evidence" value="ECO:0007669"/>
    <property type="project" value="InterPro"/>
</dbReference>
<dbReference type="PROSITE" id="PS01215">
    <property type="entry name" value="MRP"/>
    <property type="match status" value="1"/>
</dbReference>
<keyword evidence="8" id="KW-1185">Reference proteome</keyword>
<dbReference type="GO" id="GO:0140663">
    <property type="term" value="F:ATP-dependent FeS chaperone activity"/>
    <property type="evidence" value="ECO:0007669"/>
    <property type="project" value="InterPro"/>
</dbReference>
<evidence type="ECO:0000256" key="4">
    <source>
        <dbReference type="ARBA" id="ARBA00022840"/>
    </source>
</evidence>
<evidence type="ECO:0000256" key="2">
    <source>
        <dbReference type="ARBA" id="ARBA00022723"/>
    </source>
</evidence>
<keyword evidence="5" id="KW-0408">Iron</keyword>
<organism evidence="7 8">
    <name type="scientific">Paralvinella palmiformis</name>
    <dbReference type="NCBI Taxonomy" id="53620"/>
    <lineage>
        <taxon>Eukaryota</taxon>
        <taxon>Metazoa</taxon>
        <taxon>Spiralia</taxon>
        <taxon>Lophotrochozoa</taxon>
        <taxon>Annelida</taxon>
        <taxon>Polychaeta</taxon>
        <taxon>Sedentaria</taxon>
        <taxon>Canalipalpata</taxon>
        <taxon>Terebellida</taxon>
        <taxon>Terebelliformia</taxon>
        <taxon>Alvinellidae</taxon>
        <taxon>Paralvinella</taxon>
    </lineage>
</organism>
<name>A0AAD9MSD4_9ANNE</name>
<keyword evidence="1" id="KW-0004">4Fe-4S</keyword>
<evidence type="ECO:0000313" key="8">
    <source>
        <dbReference type="Proteomes" id="UP001208570"/>
    </source>
</evidence>
<evidence type="ECO:0000256" key="1">
    <source>
        <dbReference type="ARBA" id="ARBA00022485"/>
    </source>
</evidence>
<dbReference type="GO" id="GO:0046872">
    <property type="term" value="F:metal ion binding"/>
    <property type="evidence" value="ECO:0007669"/>
    <property type="project" value="UniProtKB-KW"/>
</dbReference>
<dbReference type="GO" id="GO:0005829">
    <property type="term" value="C:cytosol"/>
    <property type="evidence" value="ECO:0007669"/>
    <property type="project" value="TreeGrafter"/>
</dbReference>
<accession>A0AAD9MSD4</accession>
<dbReference type="InterPro" id="IPR027417">
    <property type="entry name" value="P-loop_NTPase"/>
</dbReference>
<dbReference type="GO" id="GO:0005524">
    <property type="term" value="F:ATP binding"/>
    <property type="evidence" value="ECO:0007669"/>
    <property type="project" value="UniProtKB-KW"/>
</dbReference>
<dbReference type="SUPFAM" id="SSF52540">
    <property type="entry name" value="P-loop containing nucleoside triphosphate hydrolases"/>
    <property type="match status" value="2"/>
</dbReference>
<evidence type="ECO:0000256" key="3">
    <source>
        <dbReference type="ARBA" id="ARBA00022741"/>
    </source>
</evidence>
<keyword evidence="6" id="KW-0411">Iron-sulfur</keyword>
<protein>
    <submittedName>
        <fullName evidence="7">Uncharacterized protein</fullName>
    </submittedName>
</protein>
<dbReference type="CDD" id="cd02037">
    <property type="entry name" value="Mrp_NBP35"/>
    <property type="match status" value="1"/>
</dbReference>
<keyword evidence="2" id="KW-0479">Metal-binding</keyword>
<dbReference type="PANTHER" id="PTHR23264:SF19">
    <property type="entry name" value="CYTOSOLIC FE-S CLUSTER ASSEMBLY FACTOR NUBP2"/>
    <property type="match status" value="1"/>
</dbReference>
<evidence type="ECO:0000256" key="6">
    <source>
        <dbReference type="ARBA" id="ARBA00023014"/>
    </source>
</evidence>
<gene>
    <name evidence="7" type="ORF">LSH36_793g01256</name>
</gene>
<dbReference type="EMBL" id="JAODUP010000793">
    <property type="protein sequence ID" value="KAK2144022.1"/>
    <property type="molecule type" value="Genomic_DNA"/>
</dbReference>
<dbReference type="InterPro" id="IPR019591">
    <property type="entry name" value="Mrp/NBP35_ATP-bd"/>
</dbReference>
<evidence type="ECO:0000313" key="7">
    <source>
        <dbReference type="EMBL" id="KAK2144022.1"/>
    </source>
</evidence>
<reference evidence="7" key="1">
    <citation type="journal article" date="2023" name="Mol. Biol. Evol.">
        <title>Third-Generation Sequencing Reveals the Adaptive Role of the Epigenome in Three Deep-Sea Polychaetes.</title>
        <authorList>
            <person name="Perez M."/>
            <person name="Aroh O."/>
            <person name="Sun Y."/>
            <person name="Lan Y."/>
            <person name="Juniper S.K."/>
            <person name="Young C.R."/>
            <person name="Angers B."/>
            <person name="Qian P.Y."/>
        </authorList>
    </citation>
    <scope>NUCLEOTIDE SEQUENCE</scope>
    <source>
        <strain evidence="7">P08H-3</strain>
    </source>
</reference>
<comment type="caution">
    <text evidence="7">The sequence shown here is derived from an EMBL/GenBank/DDBJ whole genome shotgun (WGS) entry which is preliminary data.</text>
</comment>
<dbReference type="Proteomes" id="UP001208570">
    <property type="component" value="Unassembled WGS sequence"/>
</dbReference>
<dbReference type="GO" id="GO:0005886">
    <property type="term" value="C:plasma membrane"/>
    <property type="evidence" value="ECO:0007669"/>
    <property type="project" value="UniProtKB-SubCell"/>
</dbReference>
<keyword evidence="3" id="KW-0547">Nucleotide-binding</keyword>
<dbReference type="InterPro" id="IPR033756">
    <property type="entry name" value="YlxH/NBP35"/>
</dbReference>